<dbReference type="HOGENOM" id="CLU_035730_2_3_1"/>
<dbReference type="FunFam" id="3.40.33.10:FF:000044">
    <property type="entry name" value="SCP-Like extracellular protein"/>
    <property type="match status" value="1"/>
</dbReference>
<dbReference type="InterPro" id="IPR014044">
    <property type="entry name" value="CAP_dom"/>
</dbReference>
<dbReference type="SMART" id="SM00198">
    <property type="entry name" value="SCP"/>
    <property type="match status" value="1"/>
</dbReference>
<dbReference type="Gene3D" id="3.40.33.10">
    <property type="entry name" value="CAP"/>
    <property type="match status" value="1"/>
</dbReference>
<accession>O45790</accession>
<dbReference type="Bgee" id="WBGene00011841">
    <property type="expression patterns" value="Expressed in adult organism and 1 other cell type or tissue"/>
</dbReference>
<keyword evidence="1" id="KW-0732">Signal</keyword>
<proteinExistence type="predicted"/>
<dbReference type="UCSC" id="T19C9.5">
    <property type="organism name" value="c. elegans"/>
</dbReference>
<dbReference type="SUPFAM" id="SSF55797">
    <property type="entry name" value="PR-1-like"/>
    <property type="match status" value="1"/>
</dbReference>
<dbReference type="FunCoup" id="O45790">
    <property type="interactions" value="16"/>
</dbReference>
<dbReference type="CTD" id="188600"/>
<evidence type="ECO:0000256" key="1">
    <source>
        <dbReference type="SAM" id="SignalP"/>
    </source>
</evidence>
<dbReference type="Proteomes" id="UP000001940">
    <property type="component" value="Chromosome V"/>
</dbReference>
<dbReference type="eggNOG" id="KOG3017">
    <property type="taxonomic scope" value="Eukaryota"/>
</dbReference>
<feature type="signal peptide" evidence="1">
    <location>
        <begin position="1"/>
        <end position="16"/>
    </location>
</feature>
<organism evidence="3 4">
    <name type="scientific">Caenorhabditis elegans</name>
    <dbReference type="NCBI Taxonomy" id="6239"/>
    <lineage>
        <taxon>Eukaryota</taxon>
        <taxon>Metazoa</taxon>
        <taxon>Ecdysozoa</taxon>
        <taxon>Nematoda</taxon>
        <taxon>Chromadorea</taxon>
        <taxon>Rhabditida</taxon>
        <taxon>Rhabditina</taxon>
        <taxon>Rhabditomorpha</taxon>
        <taxon>Rhabditoidea</taxon>
        <taxon>Rhabditidae</taxon>
        <taxon>Peloderinae</taxon>
        <taxon>Caenorhabditis</taxon>
    </lineage>
</organism>
<name>O45790_CAEEL</name>
<dbReference type="EMBL" id="BX284605">
    <property type="protein sequence ID" value="CAB07484.1"/>
    <property type="molecule type" value="Genomic_DNA"/>
</dbReference>
<dbReference type="PhylomeDB" id="O45790"/>
<dbReference type="InterPro" id="IPR035940">
    <property type="entry name" value="CAP_sf"/>
</dbReference>
<dbReference type="OrthoDB" id="414826at2759"/>
<protein>
    <submittedName>
        <fullName evidence="3">SCP domain-containing protein</fullName>
    </submittedName>
</protein>
<dbReference type="InParanoid" id="O45790"/>
<keyword evidence="4" id="KW-1185">Reference proteome</keyword>
<feature type="chain" id="PRO_5004158367" evidence="1">
    <location>
        <begin position="17"/>
        <end position="212"/>
    </location>
</feature>
<evidence type="ECO:0000313" key="5">
    <source>
        <dbReference type="WormBase" id="T19C9.5"/>
    </source>
</evidence>
<evidence type="ECO:0000313" key="3">
    <source>
        <dbReference type="EMBL" id="CAB07484.1"/>
    </source>
</evidence>
<dbReference type="GeneID" id="188600"/>
<dbReference type="SMR" id="O45790"/>
<dbReference type="Pfam" id="PF00188">
    <property type="entry name" value="CAP"/>
    <property type="match status" value="1"/>
</dbReference>
<feature type="domain" description="SCP" evidence="2">
    <location>
        <begin position="29"/>
        <end position="181"/>
    </location>
</feature>
<evidence type="ECO:0000313" key="4">
    <source>
        <dbReference type="Proteomes" id="UP000001940"/>
    </source>
</evidence>
<dbReference type="RefSeq" id="NP_507364.1">
    <property type="nucleotide sequence ID" value="NM_074963.4"/>
</dbReference>
<gene>
    <name evidence="3 5" type="primary">scl-25</name>
    <name evidence="3" type="ORF">CELE_T19C9.5</name>
    <name evidence="5" type="ORF">T19C9.5</name>
</gene>
<evidence type="ECO:0000259" key="2">
    <source>
        <dbReference type="SMART" id="SM00198"/>
    </source>
</evidence>
<reference evidence="3 4" key="1">
    <citation type="journal article" date="1998" name="Science">
        <title>Genome sequence of the nematode C. elegans: a platform for investigating biology.</title>
        <authorList>
            <consortium name="The C. elegans sequencing consortium"/>
            <person name="Sulson J.E."/>
            <person name="Waterston R."/>
        </authorList>
    </citation>
    <scope>NUCLEOTIDE SEQUENCE [LARGE SCALE GENOMIC DNA]</scope>
    <source>
        <strain evidence="3 4">Bristol N2</strain>
    </source>
</reference>
<dbReference type="CDD" id="cd05380">
    <property type="entry name" value="CAP_euk"/>
    <property type="match status" value="1"/>
</dbReference>
<dbReference type="PIR" id="T24999">
    <property type="entry name" value="T24999"/>
</dbReference>
<dbReference type="KEGG" id="cel:CELE_T19C9.5"/>
<dbReference type="AlphaFoldDB" id="O45790"/>
<dbReference type="PaxDb" id="6239-T19C9.5"/>
<sequence>MKLIILLLALTAAAHADRHFNPQHRWNAEAIDNIVFIHNKLRNAASHGLWERHSISKSSNMQLLSWNESLVAEAENEKYYCEPADNKNLPIKLGDNIYQYDVNTYDDIDGVGAMGSINKDTHDALKSEAKAAKNRLRQMLYSKSKSIGCIYESCDKIDSKGINYNTRLLICKYSPPLENIDEKLFDKGEPCSNCPSGTSCGTDPNEMMKLCK</sequence>
<dbReference type="GO" id="GO:0005615">
    <property type="term" value="C:extracellular space"/>
    <property type="evidence" value="ECO:0000318"/>
    <property type="project" value="GO_Central"/>
</dbReference>
<dbReference type="STRING" id="6239.T19C9.5.1"/>
<dbReference type="WormBase" id="T19C9.5">
    <property type="protein sequence ID" value="CE16422"/>
    <property type="gene ID" value="WBGene00011841"/>
    <property type="gene designation" value="scl-25"/>
</dbReference>
<dbReference type="AGR" id="WB:WBGene00011841"/>